<dbReference type="InterPro" id="IPR000620">
    <property type="entry name" value="EamA_dom"/>
</dbReference>
<feature type="transmembrane region" description="Helical" evidence="1">
    <location>
        <begin position="91"/>
        <end position="113"/>
    </location>
</feature>
<feature type="transmembrane region" description="Helical" evidence="1">
    <location>
        <begin position="63"/>
        <end position="85"/>
    </location>
</feature>
<keyword evidence="1" id="KW-0472">Membrane</keyword>
<feature type="domain" description="EamA" evidence="2">
    <location>
        <begin position="2"/>
        <end position="113"/>
    </location>
</feature>
<evidence type="ECO:0000313" key="3">
    <source>
        <dbReference type="EMBL" id="VAW22169.1"/>
    </source>
</evidence>
<dbReference type="EMBL" id="UOEP01000167">
    <property type="protein sequence ID" value="VAW22169.1"/>
    <property type="molecule type" value="Genomic_DNA"/>
</dbReference>
<dbReference type="GO" id="GO:0016020">
    <property type="term" value="C:membrane"/>
    <property type="evidence" value="ECO:0007669"/>
    <property type="project" value="InterPro"/>
</dbReference>
<accession>A0A3B0UC67</accession>
<keyword evidence="1" id="KW-0812">Transmembrane</keyword>
<evidence type="ECO:0000256" key="1">
    <source>
        <dbReference type="SAM" id="Phobius"/>
    </source>
</evidence>
<organism evidence="3">
    <name type="scientific">hydrothermal vent metagenome</name>
    <dbReference type="NCBI Taxonomy" id="652676"/>
    <lineage>
        <taxon>unclassified sequences</taxon>
        <taxon>metagenomes</taxon>
        <taxon>ecological metagenomes</taxon>
    </lineage>
</organism>
<name>A0A3B0UC67_9ZZZZ</name>
<feature type="transmembrane region" description="Helical" evidence="1">
    <location>
        <begin position="31"/>
        <end position="51"/>
    </location>
</feature>
<reference evidence="3" key="1">
    <citation type="submission" date="2018-06" db="EMBL/GenBank/DDBJ databases">
        <authorList>
            <person name="Zhirakovskaya E."/>
        </authorList>
    </citation>
    <scope>NUCLEOTIDE SEQUENCE</scope>
</reference>
<sequence>MIFSVLSMFMNGIWGALIEIPEKRLSPAFPTTLGFIIWTLTFIPCALYLLYRVNWKIEYSAKSILNGLLVGLSGAFGQFMLFAALQLGPAYIIFPIVSVYPVITTILSLIIYARILIT</sequence>
<proteinExistence type="predicted"/>
<protein>
    <recommendedName>
        <fullName evidence="2">EamA domain-containing protein</fullName>
    </recommendedName>
</protein>
<evidence type="ECO:0000259" key="2">
    <source>
        <dbReference type="Pfam" id="PF00892"/>
    </source>
</evidence>
<keyword evidence="1" id="KW-1133">Transmembrane helix</keyword>
<dbReference type="AlphaFoldDB" id="A0A3B0UC67"/>
<dbReference type="Pfam" id="PF00892">
    <property type="entry name" value="EamA"/>
    <property type="match status" value="1"/>
</dbReference>
<gene>
    <name evidence="3" type="ORF">MNBD_BACTEROID01-1024</name>
</gene>